<evidence type="ECO:0000256" key="5">
    <source>
        <dbReference type="ARBA" id="ARBA00023136"/>
    </source>
</evidence>
<keyword evidence="4" id="KW-0130">Cell adhesion</keyword>
<keyword evidence="6" id="KW-0325">Glycoprotein</keyword>
<evidence type="ECO:0000256" key="3">
    <source>
        <dbReference type="ARBA" id="ARBA00022729"/>
    </source>
</evidence>
<feature type="domain" description="Stereocilin LRR" evidence="8">
    <location>
        <begin position="140"/>
        <end position="301"/>
    </location>
</feature>
<dbReference type="GO" id="GO:0007160">
    <property type="term" value="P:cell-matrix adhesion"/>
    <property type="evidence" value="ECO:0007669"/>
    <property type="project" value="TreeGrafter"/>
</dbReference>
<comment type="similarity">
    <text evidence="2">Belongs to the mesothelin family.</text>
</comment>
<evidence type="ECO:0000256" key="2">
    <source>
        <dbReference type="ARBA" id="ARBA00011016"/>
    </source>
</evidence>
<evidence type="ECO:0000256" key="7">
    <source>
        <dbReference type="SAM" id="MobiDB-lite"/>
    </source>
</evidence>
<dbReference type="InterPro" id="IPR026664">
    <property type="entry name" value="Stereocilin-rel"/>
</dbReference>
<dbReference type="GO" id="GO:0009986">
    <property type="term" value="C:cell surface"/>
    <property type="evidence" value="ECO:0007669"/>
    <property type="project" value="TreeGrafter"/>
</dbReference>
<protein>
    <recommendedName>
        <fullName evidence="8">Stereocilin LRR domain-containing protein</fullName>
    </recommendedName>
</protein>
<dbReference type="Proteomes" id="UP000829720">
    <property type="component" value="Unassembled WGS sequence"/>
</dbReference>
<comment type="caution">
    <text evidence="9">The sequence shown here is derived from an EMBL/GenBank/DDBJ whole genome shotgun (WGS) entry which is preliminary data.</text>
</comment>
<dbReference type="OrthoDB" id="8195838at2759"/>
<evidence type="ECO:0000256" key="1">
    <source>
        <dbReference type="ARBA" id="ARBA00004370"/>
    </source>
</evidence>
<proteinExistence type="inferred from homology"/>
<keyword evidence="5" id="KW-0472">Membrane</keyword>
<dbReference type="AlphaFoldDB" id="A0A8T3CNG3"/>
<dbReference type="InterPro" id="IPR048992">
    <property type="entry name" value="Stereocilin_LRR"/>
</dbReference>
<feature type="compositionally biased region" description="Basic and acidic residues" evidence="7">
    <location>
        <begin position="12"/>
        <end position="69"/>
    </location>
</feature>
<dbReference type="Pfam" id="PF06060">
    <property type="entry name" value="Mesothelin"/>
    <property type="match status" value="1"/>
</dbReference>
<name>A0A8T3CNG3_9TELE</name>
<reference evidence="9" key="1">
    <citation type="submission" date="2021-01" db="EMBL/GenBank/DDBJ databases">
        <authorList>
            <person name="Zahm M."/>
            <person name="Roques C."/>
            <person name="Cabau C."/>
            <person name="Klopp C."/>
            <person name="Donnadieu C."/>
            <person name="Jouanno E."/>
            <person name="Lampietro C."/>
            <person name="Louis A."/>
            <person name="Herpin A."/>
            <person name="Echchiki A."/>
            <person name="Berthelot C."/>
            <person name="Parey E."/>
            <person name="Roest-Crollius H."/>
            <person name="Braasch I."/>
            <person name="Postlethwait J."/>
            <person name="Bobe J."/>
            <person name="Montfort J."/>
            <person name="Bouchez O."/>
            <person name="Begum T."/>
            <person name="Mejri S."/>
            <person name="Adams A."/>
            <person name="Chen W.-J."/>
            <person name="Guiguen Y."/>
        </authorList>
    </citation>
    <scope>NUCLEOTIDE SEQUENCE</scope>
    <source>
        <tissue evidence="9">Blood</tissue>
    </source>
</reference>
<dbReference type="GO" id="GO:0016020">
    <property type="term" value="C:membrane"/>
    <property type="evidence" value="ECO:0007669"/>
    <property type="project" value="UniProtKB-SubCell"/>
</dbReference>
<keyword evidence="3" id="KW-0732">Signal</keyword>
<evidence type="ECO:0000256" key="4">
    <source>
        <dbReference type="ARBA" id="ARBA00022889"/>
    </source>
</evidence>
<dbReference type="PANTHER" id="PTHR23412:SF21">
    <property type="entry name" value="OTOANCORIN ISOFORM X1"/>
    <property type="match status" value="1"/>
</dbReference>
<gene>
    <name evidence="9" type="ORF">AGOR_G00209090</name>
</gene>
<accession>A0A8T3CNG3</accession>
<dbReference type="Pfam" id="PF21058">
    <property type="entry name" value="Stereocilin"/>
    <property type="match status" value="1"/>
</dbReference>
<dbReference type="PANTHER" id="PTHR23412">
    <property type="entry name" value="STEREOCILIN RELATED"/>
    <property type="match status" value="1"/>
</dbReference>
<evidence type="ECO:0000256" key="6">
    <source>
        <dbReference type="ARBA" id="ARBA00023180"/>
    </source>
</evidence>
<evidence type="ECO:0000259" key="8">
    <source>
        <dbReference type="Pfam" id="PF21058"/>
    </source>
</evidence>
<organism evidence="9 10">
    <name type="scientific">Albula goreensis</name>
    <dbReference type="NCBI Taxonomy" id="1534307"/>
    <lineage>
        <taxon>Eukaryota</taxon>
        <taxon>Metazoa</taxon>
        <taxon>Chordata</taxon>
        <taxon>Craniata</taxon>
        <taxon>Vertebrata</taxon>
        <taxon>Euteleostomi</taxon>
        <taxon>Actinopterygii</taxon>
        <taxon>Neopterygii</taxon>
        <taxon>Teleostei</taxon>
        <taxon>Albuliformes</taxon>
        <taxon>Albulidae</taxon>
        <taxon>Albula</taxon>
    </lineage>
</organism>
<evidence type="ECO:0000313" key="10">
    <source>
        <dbReference type="Proteomes" id="UP000829720"/>
    </source>
</evidence>
<keyword evidence="10" id="KW-1185">Reference proteome</keyword>
<dbReference type="EMBL" id="JAERUA010000020">
    <property type="protein sequence ID" value="KAI1885956.1"/>
    <property type="molecule type" value="Genomic_DNA"/>
</dbReference>
<feature type="region of interest" description="Disordered" evidence="7">
    <location>
        <begin position="1"/>
        <end position="85"/>
    </location>
</feature>
<comment type="subcellular location">
    <subcellularLocation>
        <location evidence="1">Membrane</location>
    </subcellularLocation>
</comment>
<sequence length="996" mass="109054">MGPPRPPGGKPGTKEEKESKDKNREEEMNEERKDGKEQETKEEEGKERDENKKGKKGKGDKGRMRDGGKGKGRPGGPDPSRCQSRMPRLNATVMEMMGRFLTLLPANDLRGIPDEELCTLFRKPQFQDSFRGVGGVSPYIGRSLFTKVKKCHKGNQFLQYLDRLGDLACFFDNPKSLNASQSKILLDELDKCENSRSHQLKTKLVRNMMSNGSLSPDMLQSLGSSVSALPLSQLNKIKLSDLKKAMSSLSKAKWKAVNVKSLAKKLLNDSKVVSGDELLSFGTVVQGVPISLLQNIKSKDLLGTDKLVTLGKRLSKLQRKALLDGLRKDVNAVELVRSLSGDLVPSLSLATLEEANLSSVDELEGKRFTRAQSVFLLRKILGKKIKPKAIMKLKSAVQGVTCEMIDSTTQNEALEMAQALTENMHWLSNTQLCCAAKNLYSSLEKERKDYFRNITDSELKAIPTPLLLHLPVTAIMQLPASVCSSFMDKIPEANLSTLPLSSFARSALLDRALACLQKNVSDLSVDDIATLGHLACEFRPRHLSQLSTDAQNATLLALASCPQLNRNHGKAIIQLLKSTHGEPSDWPSETMTSFGRLLLLEDEEISSLKYKTWLKDTLTDLMDSLPPAQSPTPPEEFRLRPDLSTLQRKIFNLTAYAPEPSPAARRKREVMPANSPTLSMIEDLGEGNVYWSPVQLASMSTEVFSDGVSILGEIPNYSPEQLEALRNKITEVWGKASSLSEDQVLQLGCVSQGFSTSELKDLSITSVDTLEVLSPCGWMQQQREAVWQGYVDRTGLRVKDLGSVDLVGLGQFICGMSLAEARQLNTSAYREAVGDVGSVQCPLNMTEVLKEHAVLVFGEPGTWSEAQVNTLGNIIAGLNETELRSLKPNVLAFFSQSTIPLISATRLAALSTEQLQALGPDNAAMVTDIQKASLGEEQRVALGQALGVPYTRNDVTDEIAPTAAVPGSNGGASGLKIMGTIVFLQQVLLLTLRYVA</sequence>
<dbReference type="InterPro" id="IPR010335">
    <property type="entry name" value="Mesothelin"/>
</dbReference>
<evidence type="ECO:0000313" key="9">
    <source>
        <dbReference type="EMBL" id="KAI1885956.1"/>
    </source>
</evidence>